<dbReference type="PRINTS" id="PR01270">
    <property type="entry name" value="HDASUPER"/>
</dbReference>
<gene>
    <name evidence="7" type="ORF">B6N23_15975</name>
</gene>
<evidence type="ECO:0000313" key="7">
    <source>
        <dbReference type="EMBL" id="WLI73205.1"/>
    </source>
</evidence>
<keyword evidence="3" id="KW-0479">Metal-binding</keyword>
<evidence type="ECO:0000313" key="8">
    <source>
        <dbReference type="Proteomes" id="UP001235344"/>
    </source>
</evidence>
<dbReference type="Pfam" id="PF00850">
    <property type="entry name" value="Hist_deacetyl"/>
    <property type="match status" value="1"/>
</dbReference>
<dbReference type="InterPro" id="IPR000286">
    <property type="entry name" value="HDACs"/>
</dbReference>
<dbReference type="EMBL" id="CP131913">
    <property type="protein sequence ID" value="WLI73205.1"/>
    <property type="molecule type" value="Genomic_DNA"/>
</dbReference>
<dbReference type="PANTHER" id="PTHR10625:SF17">
    <property type="entry name" value="HISTONE DEACETYLASE 8"/>
    <property type="match status" value="1"/>
</dbReference>
<dbReference type="PANTHER" id="PTHR10625">
    <property type="entry name" value="HISTONE DEACETYLASE HDAC1-RELATED"/>
    <property type="match status" value="1"/>
</dbReference>
<comment type="similarity">
    <text evidence="2">Belongs to the histone deacetylase family.</text>
</comment>
<feature type="domain" description="Histone deacetylase" evidence="6">
    <location>
        <begin position="28"/>
        <end position="338"/>
    </location>
</feature>
<evidence type="ECO:0000259" key="6">
    <source>
        <dbReference type="Pfam" id="PF00850"/>
    </source>
</evidence>
<dbReference type="InterPro" id="IPR037138">
    <property type="entry name" value="His_deacetylse_dom_sf"/>
</dbReference>
<dbReference type="Proteomes" id="UP001235344">
    <property type="component" value="Chromosome"/>
</dbReference>
<dbReference type="RefSeq" id="WP_305500647.1">
    <property type="nucleotide sequence ID" value="NZ_CP131913.1"/>
</dbReference>
<reference evidence="7 8" key="1">
    <citation type="submission" date="2023-08" db="EMBL/GenBank/DDBJ databases">
        <title>Transcriptome Analysis of Halomonas alkalicola CICC 11012s to Identify the Genes Involved in Alkaline Tolerances.</title>
        <authorList>
            <person name="Zhai L."/>
        </authorList>
    </citation>
    <scope>NUCLEOTIDE SEQUENCE [LARGE SCALE GENOMIC DNA]</scope>
    <source>
        <strain evidence="7 8">CICC 11012s</strain>
    </source>
</reference>
<dbReference type="Gene3D" id="3.40.800.20">
    <property type="entry name" value="Histone deacetylase domain"/>
    <property type="match status" value="1"/>
</dbReference>
<keyword evidence="8" id="KW-1185">Reference proteome</keyword>
<evidence type="ECO:0000256" key="4">
    <source>
        <dbReference type="ARBA" id="ARBA00022801"/>
    </source>
</evidence>
<keyword evidence="5" id="KW-0862">Zinc</keyword>
<evidence type="ECO:0000256" key="3">
    <source>
        <dbReference type="ARBA" id="ARBA00022723"/>
    </source>
</evidence>
<sequence length="343" mass="36888">MRLYHSETTKVRRAQTELHDGALVPPFECPERVDLVLAGLEERGLGEVCAPNEHGLAPVLAVHDRDYVAFLEHCWTEWQAAGHAGEAIPNIWPARTLRGDRIPDSVAGRLGYYALACETSICAGTFEAAMASKDVAVSAVDHVLETGTPAFGLCRPPGHHAASDQFGGYCFFNNAAIAAQRALDAGRRRVAVLDVDFHHGKGTQQIFYARDDVLVASIHGDPAVTFPYFLGYADERGEGAGEGCNLNLPLPPGTSMTRWVAALDEALAWIREGDCELLVVSLGVDTFAGDPISAFRLESDDFLEVGRRLAGLGLPTVFLLEGGYAVEEIGVNVAKVLSGFERG</sequence>
<evidence type="ECO:0000256" key="1">
    <source>
        <dbReference type="ARBA" id="ARBA00001947"/>
    </source>
</evidence>
<dbReference type="SUPFAM" id="SSF52768">
    <property type="entry name" value="Arginase/deacetylase"/>
    <property type="match status" value="1"/>
</dbReference>
<name>A0ABY9H401_9GAMM</name>
<keyword evidence="4" id="KW-0378">Hydrolase</keyword>
<comment type="cofactor">
    <cofactor evidence="1">
        <name>Zn(2+)</name>
        <dbReference type="ChEBI" id="CHEBI:29105"/>
    </cofactor>
</comment>
<accession>A0ABY9H401</accession>
<dbReference type="InterPro" id="IPR023696">
    <property type="entry name" value="Ureohydrolase_dom_sf"/>
</dbReference>
<evidence type="ECO:0000256" key="2">
    <source>
        <dbReference type="ARBA" id="ARBA00005947"/>
    </source>
</evidence>
<dbReference type="CDD" id="cd10001">
    <property type="entry name" value="HDAC_classII_APAH"/>
    <property type="match status" value="1"/>
</dbReference>
<organism evidence="7 8">
    <name type="scientific">Halomonas alkalicola</name>
    <dbReference type="NCBI Taxonomy" id="1930622"/>
    <lineage>
        <taxon>Bacteria</taxon>
        <taxon>Pseudomonadati</taxon>
        <taxon>Pseudomonadota</taxon>
        <taxon>Gammaproteobacteria</taxon>
        <taxon>Oceanospirillales</taxon>
        <taxon>Halomonadaceae</taxon>
        <taxon>Halomonas</taxon>
    </lineage>
</organism>
<protein>
    <submittedName>
        <fullName evidence="7">Histone deacetylase family protein</fullName>
    </submittedName>
</protein>
<evidence type="ECO:0000256" key="5">
    <source>
        <dbReference type="ARBA" id="ARBA00022833"/>
    </source>
</evidence>
<dbReference type="InterPro" id="IPR023801">
    <property type="entry name" value="His_deacetylse_dom"/>
</dbReference>
<proteinExistence type="inferred from homology"/>